<organism evidence="2 3">
    <name type="scientific">Engystomops pustulosus</name>
    <name type="common">Tungara frog</name>
    <name type="synonym">Physalaemus pustulosus</name>
    <dbReference type="NCBI Taxonomy" id="76066"/>
    <lineage>
        <taxon>Eukaryota</taxon>
        <taxon>Metazoa</taxon>
        <taxon>Chordata</taxon>
        <taxon>Craniata</taxon>
        <taxon>Vertebrata</taxon>
        <taxon>Euteleostomi</taxon>
        <taxon>Amphibia</taxon>
        <taxon>Batrachia</taxon>
        <taxon>Anura</taxon>
        <taxon>Neobatrachia</taxon>
        <taxon>Hyloidea</taxon>
        <taxon>Leptodactylidae</taxon>
        <taxon>Leiuperinae</taxon>
        <taxon>Engystomops</taxon>
    </lineage>
</organism>
<evidence type="ECO:0000313" key="3">
    <source>
        <dbReference type="Proteomes" id="UP000824782"/>
    </source>
</evidence>
<keyword evidence="3" id="KW-1185">Reference proteome</keyword>
<dbReference type="GO" id="GO:0034451">
    <property type="term" value="C:centriolar satellite"/>
    <property type="evidence" value="ECO:0007669"/>
    <property type="project" value="TreeGrafter"/>
</dbReference>
<proteinExistence type="predicted"/>
<dbReference type="InterPro" id="IPR038929">
    <property type="entry name" value="CCDC13"/>
</dbReference>
<evidence type="ECO:0000256" key="1">
    <source>
        <dbReference type="SAM" id="Coils"/>
    </source>
</evidence>
<dbReference type="GO" id="GO:0031122">
    <property type="term" value="P:cytoplasmic microtubule organization"/>
    <property type="evidence" value="ECO:0007669"/>
    <property type="project" value="TreeGrafter"/>
</dbReference>
<keyword evidence="1" id="KW-0175">Coiled coil</keyword>
<sequence>VRELETQLGHMRSPVSELSLEEEMLGISVPRRLAAQDKNLFRIRNLEKEKKETLERLTGEHEALKKEHEDLKTKFDGSKARNKFLSNDLKTLKMQMVTLLDKGKHDDELIDALLVTPDLSSASLLSLSAV</sequence>
<reference evidence="2" key="1">
    <citation type="thesis" date="2020" institute="ProQuest LLC" country="789 East Eisenhower Parkway, Ann Arbor, MI, USA">
        <title>Comparative Genomics and Chromosome Evolution.</title>
        <authorList>
            <person name="Mudd A.B."/>
        </authorList>
    </citation>
    <scope>NUCLEOTIDE SEQUENCE</scope>
    <source>
        <strain evidence="2">237g6f4</strain>
        <tissue evidence="2">Blood</tissue>
    </source>
</reference>
<gene>
    <name evidence="2" type="ORF">GDO81_019056</name>
</gene>
<dbReference type="AlphaFoldDB" id="A0AAV6YKT4"/>
<dbReference type="EMBL" id="WNYA01098890">
    <property type="protein sequence ID" value="KAG8534593.1"/>
    <property type="molecule type" value="Genomic_DNA"/>
</dbReference>
<accession>A0AAV6YKT4</accession>
<dbReference type="Proteomes" id="UP000824782">
    <property type="component" value="Unassembled WGS sequence"/>
</dbReference>
<feature type="coiled-coil region" evidence="1">
    <location>
        <begin position="43"/>
        <end position="81"/>
    </location>
</feature>
<feature type="non-terminal residue" evidence="2">
    <location>
        <position position="1"/>
    </location>
</feature>
<comment type="caution">
    <text evidence="2">The sequence shown here is derived from an EMBL/GenBank/DDBJ whole genome shotgun (WGS) entry which is preliminary data.</text>
</comment>
<protein>
    <submittedName>
        <fullName evidence="2">Uncharacterized protein</fullName>
    </submittedName>
</protein>
<dbReference type="PANTHER" id="PTHR31935">
    <property type="entry name" value="COILED-COIL DOMAIN-CONTAINING PROTEIN 13"/>
    <property type="match status" value="1"/>
</dbReference>
<name>A0AAV6YKT4_ENGPU</name>
<evidence type="ECO:0000313" key="2">
    <source>
        <dbReference type="EMBL" id="KAG8534593.1"/>
    </source>
</evidence>
<dbReference type="PANTHER" id="PTHR31935:SF1">
    <property type="entry name" value="COILED-COIL DOMAIN-CONTAINING PROTEIN 13"/>
    <property type="match status" value="1"/>
</dbReference>
<dbReference type="GO" id="GO:1905515">
    <property type="term" value="P:non-motile cilium assembly"/>
    <property type="evidence" value="ECO:0007669"/>
    <property type="project" value="TreeGrafter"/>
</dbReference>